<evidence type="ECO:0000313" key="1">
    <source>
        <dbReference type="EMBL" id="ACZ07485.1"/>
    </source>
</evidence>
<reference evidence="1 2" key="2">
    <citation type="journal article" date="2010" name="Stand. Genomic Sci.">
        <title>Complete genome sequence of Sebaldella termitidis type strain (NCTC 11300).</title>
        <authorList>
            <person name="Harmon-Smith M."/>
            <person name="Celia L."/>
            <person name="Chertkov O."/>
            <person name="Lapidus A."/>
            <person name="Copeland A."/>
            <person name="Glavina Del Rio T."/>
            <person name="Nolan M."/>
            <person name="Lucas S."/>
            <person name="Tice H."/>
            <person name="Cheng J.F."/>
            <person name="Han C."/>
            <person name="Detter J.C."/>
            <person name="Bruce D."/>
            <person name="Goodwin L."/>
            <person name="Pitluck S."/>
            <person name="Pati A."/>
            <person name="Liolios K."/>
            <person name="Ivanova N."/>
            <person name="Mavromatis K."/>
            <person name="Mikhailova N."/>
            <person name="Chen A."/>
            <person name="Palaniappan K."/>
            <person name="Land M."/>
            <person name="Hauser L."/>
            <person name="Chang Y.J."/>
            <person name="Jeffries C.D."/>
            <person name="Brettin T."/>
            <person name="Goker M."/>
            <person name="Beck B."/>
            <person name="Bristow J."/>
            <person name="Eisen J.A."/>
            <person name="Markowitz V."/>
            <person name="Hugenholtz P."/>
            <person name="Kyrpides N.C."/>
            <person name="Klenk H.P."/>
            <person name="Chen F."/>
        </authorList>
    </citation>
    <scope>NUCLEOTIDE SEQUENCE [LARGE SCALE GENOMIC DNA]</scope>
    <source>
        <strain evidence="2">ATCC 33386 / NCTC 11300</strain>
    </source>
</reference>
<accession>D1AP11</accession>
<gene>
    <name evidence="1" type="ordered locus">Sterm_0612</name>
</gene>
<reference evidence="2" key="1">
    <citation type="submission" date="2009-09" db="EMBL/GenBank/DDBJ databases">
        <title>The complete chromosome of Sebaldella termitidis ATCC 33386.</title>
        <authorList>
            <consortium name="US DOE Joint Genome Institute (JGI-PGF)"/>
            <person name="Lucas S."/>
            <person name="Copeland A."/>
            <person name="Lapidus A."/>
            <person name="Glavina del Rio T."/>
            <person name="Dalin E."/>
            <person name="Tice H."/>
            <person name="Bruce D."/>
            <person name="Goodwin L."/>
            <person name="Pitluck S."/>
            <person name="Kyrpides N."/>
            <person name="Mavromatis K."/>
            <person name="Ivanova N."/>
            <person name="Mikhailova N."/>
            <person name="Sims D."/>
            <person name="Meincke L."/>
            <person name="Brettin T."/>
            <person name="Detter J.C."/>
            <person name="Han C."/>
            <person name="Larimer F."/>
            <person name="Land M."/>
            <person name="Hauser L."/>
            <person name="Markowitz V."/>
            <person name="Cheng J.F."/>
            <person name="Hugenholtz P."/>
            <person name="Woyke T."/>
            <person name="Wu D."/>
            <person name="Eisen J.A."/>
        </authorList>
    </citation>
    <scope>NUCLEOTIDE SEQUENCE [LARGE SCALE GENOMIC DNA]</scope>
    <source>
        <strain evidence="2">ATCC 33386 / NCTC 11300</strain>
    </source>
</reference>
<dbReference type="AlphaFoldDB" id="D1AP11"/>
<dbReference type="eggNOG" id="ENOG5033F5X">
    <property type="taxonomic scope" value="Bacteria"/>
</dbReference>
<dbReference type="HOGENOM" id="CLU_165526_0_0_0"/>
<sequence length="116" mass="14137">MAVIKFQKKEEPEILFGIKLPEIVKNLYYEIKNRDRFLAVLKETFNINEDRYLKIVNARDLKGNDTLIVVIFDNFYSKRNVARYDYEIEEFDFKIYEFDYNLEVNVEKIIEQNHKN</sequence>
<dbReference type="Proteomes" id="UP000000845">
    <property type="component" value="Chromosome"/>
</dbReference>
<proteinExistence type="predicted"/>
<dbReference type="EMBL" id="CP001739">
    <property type="protein sequence ID" value="ACZ07485.1"/>
    <property type="molecule type" value="Genomic_DNA"/>
</dbReference>
<name>D1AP11_SEBTE</name>
<keyword evidence="2" id="KW-1185">Reference proteome</keyword>
<evidence type="ECO:0000313" key="2">
    <source>
        <dbReference type="Proteomes" id="UP000000845"/>
    </source>
</evidence>
<protein>
    <submittedName>
        <fullName evidence="1">Uncharacterized protein</fullName>
    </submittedName>
</protein>
<dbReference type="KEGG" id="str:Sterm_0612"/>
<organism evidence="1 2">
    <name type="scientific">Sebaldella termitidis (strain ATCC 33386 / NCTC 11300)</name>
    <dbReference type="NCBI Taxonomy" id="526218"/>
    <lineage>
        <taxon>Bacteria</taxon>
        <taxon>Fusobacteriati</taxon>
        <taxon>Fusobacteriota</taxon>
        <taxon>Fusobacteriia</taxon>
        <taxon>Fusobacteriales</taxon>
        <taxon>Leptotrichiaceae</taxon>
        <taxon>Sebaldella</taxon>
    </lineage>
</organism>
<dbReference type="RefSeq" id="WP_012860081.1">
    <property type="nucleotide sequence ID" value="NC_013517.1"/>
</dbReference>